<dbReference type="GO" id="GO:0035556">
    <property type="term" value="P:intracellular signal transduction"/>
    <property type="evidence" value="ECO:0007669"/>
    <property type="project" value="TreeGrafter"/>
</dbReference>
<dbReference type="InterPro" id="IPR036860">
    <property type="entry name" value="SH2_dom_sf"/>
</dbReference>
<dbReference type="Proteomes" id="UP000770717">
    <property type="component" value="Unassembled WGS sequence"/>
</dbReference>
<keyword evidence="6" id="KW-1185">Reference proteome</keyword>
<dbReference type="PANTHER" id="PTHR14098">
    <property type="entry name" value="SH2 DOMAIN CONTAINING PROTEIN"/>
    <property type="match status" value="1"/>
</dbReference>
<name>A0A8J6FDW3_ELECQ</name>
<feature type="region of interest" description="Disordered" evidence="3">
    <location>
        <begin position="52"/>
        <end position="341"/>
    </location>
</feature>
<dbReference type="PANTHER" id="PTHR14098:SF3">
    <property type="entry name" value="B-CELL LINKER PROTEIN"/>
    <property type="match status" value="1"/>
</dbReference>
<dbReference type="OrthoDB" id="10044490at2759"/>
<evidence type="ECO:0000256" key="2">
    <source>
        <dbReference type="PROSITE-ProRule" id="PRU00191"/>
    </source>
</evidence>
<feature type="domain" description="SH2" evidence="4">
    <location>
        <begin position="414"/>
        <end position="521"/>
    </location>
</feature>
<dbReference type="GO" id="GO:0007169">
    <property type="term" value="P:cell surface receptor protein tyrosine kinase signaling pathway"/>
    <property type="evidence" value="ECO:0007669"/>
    <property type="project" value="TreeGrafter"/>
</dbReference>
<protein>
    <recommendedName>
        <fullName evidence="4">SH2 domain-containing protein</fullName>
    </recommendedName>
</protein>
<feature type="compositionally biased region" description="Polar residues" evidence="3">
    <location>
        <begin position="275"/>
        <end position="288"/>
    </location>
</feature>
<reference evidence="5" key="1">
    <citation type="thesis" date="2020" institute="ProQuest LLC" country="789 East Eisenhower Parkway, Ann Arbor, MI, USA">
        <title>Comparative Genomics and Chromosome Evolution.</title>
        <authorList>
            <person name="Mudd A.B."/>
        </authorList>
    </citation>
    <scope>NUCLEOTIDE SEQUENCE</scope>
    <source>
        <strain evidence="5">HN-11 Male</strain>
        <tissue evidence="5">Kidney and liver</tissue>
    </source>
</reference>
<sequence>MEKLNRITAPAGDKLRQLQKIVSDIKKNETGLLKKIKKFQNDQVALICKTGKDTWDRIKSKSTPPTVPRRDYQTGPPGGEDDDWFDEFGSDYDSPDEHSDSEPYVVPIEDDNYEPPPNDNHMPPSFKIMVGNNGYADKKNEPMNMHMRQPPKPHEPFPKQPLPPVTSRFPAANKPLPKPMPSPRHQPTSLPPPVFRKPASLPQQGCEDEENYIVPEPENYIEPAKEPLKKPPAVNRQNKPVPPLPGKCPAVQLPETEDQELYVVPEDESTPSPPQRGSQPKITLPSNLDQDEYEVCEEFISPPEPPIKPKPSPSPRNVKPKPPPNIAQKPKLIPTLPQRDLNSNIDRPQVMQRQRIQSAGNELPPVPHKLPFQLPKPHVIPLPKPPEPGTRYMCSPNRQCSPVEQDADVLNKEWYVSSCDRRRAEEALTATCKDGSFLVRRSSGQDSKQPFTLVVFYNRRVYNIPVRYIEATRQYALGREKSGEEKFSSVAEIIENHRQFPLVLIDSHNNTKDSTKLKQAVRIP</sequence>
<feature type="compositionally biased region" description="Acidic residues" evidence="3">
    <location>
        <begin position="79"/>
        <end position="94"/>
    </location>
</feature>
<dbReference type="FunFam" id="3.30.505.10:FF:000016">
    <property type="entry name" value="B-cell linker protein isoform 2"/>
    <property type="match status" value="1"/>
</dbReference>
<dbReference type="InterPro" id="IPR000980">
    <property type="entry name" value="SH2"/>
</dbReference>
<feature type="compositionally biased region" description="Pro residues" evidence="3">
    <location>
        <begin position="176"/>
        <end position="195"/>
    </location>
</feature>
<dbReference type="Pfam" id="PF00017">
    <property type="entry name" value="SH2"/>
    <property type="match status" value="1"/>
</dbReference>
<evidence type="ECO:0000256" key="1">
    <source>
        <dbReference type="ARBA" id="ARBA00022999"/>
    </source>
</evidence>
<evidence type="ECO:0000313" key="6">
    <source>
        <dbReference type="Proteomes" id="UP000770717"/>
    </source>
</evidence>
<evidence type="ECO:0000313" key="5">
    <source>
        <dbReference type="EMBL" id="KAG9484784.1"/>
    </source>
</evidence>
<organism evidence="5 6">
    <name type="scientific">Eleutherodactylus coqui</name>
    <name type="common">Puerto Rican coqui</name>
    <dbReference type="NCBI Taxonomy" id="57060"/>
    <lineage>
        <taxon>Eukaryota</taxon>
        <taxon>Metazoa</taxon>
        <taxon>Chordata</taxon>
        <taxon>Craniata</taxon>
        <taxon>Vertebrata</taxon>
        <taxon>Euteleostomi</taxon>
        <taxon>Amphibia</taxon>
        <taxon>Batrachia</taxon>
        <taxon>Anura</taxon>
        <taxon>Neobatrachia</taxon>
        <taxon>Hyloidea</taxon>
        <taxon>Eleutherodactylidae</taxon>
        <taxon>Eleutherodactylinae</taxon>
        <taxon>Eleutherodactylus</taxon>
        <taxon>Eleutherodactylus</taxon>
    </lineage>
</organism>
<dbReference type="InterPro" id="IPR051751">
    <property type="entry name" value="Immunoreceptor_sig_adapters"/>
</dbReference>
<evidence type="ECO:0000259" key="4">
    <source>
        <dbReference type="PROSITE" id="PS50001"/>
    </source>
</evidence>
<proteinExistence type="predicted"/>
<dbReference type="CDD" id="cd09929">
    <property type="entry name" value="SH2_BLNK_SLP-76"/>
    <property type="match status" value="1"/>
</dbReference>
<dbReference type="SMART" id="SM00252">
    <property type="entry name" value="SH2"/>
    <property type="match status" value="1"/>
</dbReference>
<accession>A0A8J6FDW3</accession>
<dbReference type="PROSITE" id="PS50001">
    <property type="entry name" value="SH2"/>
    <property type="match status" value="1"/>
</dbReference>
<dbReference type="Gene3D" id="3.30.505.10">
    <property type="entry name" value="SH2 domain"/>
    <property type="match status" value="1"/>
</dbReference>
<dbReference type="AlphaFoldDB" id="A0A8J6FDW3"/>
<keyword evidence="1 2" id="KW-0727">SH2 domain</keyword>
<feature type="compositionally biased region" description="Pro residues" evidence="3">
    <location>
        <begin position="302"/>
        <end position="325"/>
    </location>
</feature>
<comment type="caution">
    <text evidence="5">The sequence shown here is derived from an EMBL/GenBank/DDBJ whole genome shotgun (WGS) entry which is preliminary data.</text>
</comment>
<dbReference type="SUPFAM" id="SSF55550">
    <property type="entry name" value="SH2 domain"/>
    <property type="match status" value="1"/>
</dbReference>
<dbReference type="GO" id="GO:0005737">
    <property type="term" value="C:cytoplasm"/>
    <property type="evidence" value="ECO:0007669"/>
    <property type="project" value="TreeGrafter"/>
</dbReference>
<evidence type="ECO:0000256" key="3">
    <source>
        <dbReference type="SAM" id="MobiDB-lite"/>
    </source>
</evidence>
<feature type="compositionally biased region" description="Acidic residues" evidence="3">
    <location>
        <begin position="255"/>
        <end position="269"/>
    </location>
</feature>
<dbReference type="EMBL" id="WNTK01000004">
    <property type="protein sequence ID" value="KAG9484784.1"/>
    <property type="molecule type" value="Genomic_DNA"/>
</dbReference>
<dbReference type="PRINTS" id="PR01217">
    <property type="entry name" value="PRICHEXTENSN"/>
</dbReference>
<gene>
    <name evidence="5" type="ORF">GDO78_008087</name>
</gene>